<protein>
    <submittedName>
        <fullName evidence="1">Uncharacterized protein</fullName>
    </submittedName>
</protein>
<evidence type="ECO:0000313" key="1">
    <source>
        <dbReference type="EMBL" id="OBA86771.1"/>
    </source>
</evidence>
<organism evidence="1 2">
    <name type="scientific">Mycolicibacterium mucogenicum</name>
    <name type="common">Mycobacterium mucogenicum</name>
    <dbReference type="NCBI Taxonomy" id="56689"/>
    <lineage>
        <taxon>Bacteria</taxon>
        <taxon>Bacillati</taxon>
        <taxon>Actinomycetota</taxon>
        <taxon>Actinomycetes</taxon>
        <taxon>Mycobacteriales</taxon>
        <taxon>Mycobacteriaceae</taxon>
        <taxon>Mycolicibacterium</taxon>
    </lineage>
</organism>
<dbReference type="EMBL" id="LZSF01000136">
    <property type="protein sequence ID" value="OBA86771.1"/>
    <property type="molecule type" value="Genomic_DNA"/>
</dbReference>
<sequence>MPVPIDECGPLRPIIDAAARGTQLSRLRTFVGVCPRGHTLVEVFPTAAGNFAVWTEQGLDYRLLGAAPTTDELDPEVLAASDAELARRLDDLVPAHRRDRRKMAAPISGELYPGATPARLASGAFRPRCRCTHDASVDFSAIDQFIADGVARAVVCQVRYSRQQVAHS</sequence>
<accession>A0A1A0MNW8</accession>
<reference evidence="1 2" key="1">
    <citation type="submission" date="2016-06" db="EMBL/GenBank/DDBJ databases">
        <authorList>
            <person name="Kjaerup R.B."/>
            <person name="Dalgaard T.S."/>
            <person name="Juul-Madsen H.R."/>
        </authorList>
    </citation>
    <scope>NUCLEOTIDE SEQUENCE [LARGE SCALE GENOMIC DNA]</scope>
    <source>
        <strain evidence="1 2">1199456.5</strain>
    </source>
</reference>
<proteinExistence type="predicted"/>
<evidence type="ECO:0000313" key="2">
    <source>
        <dbReference type="Proteomes" id="UP000093962"/>
    </source>
</evidence>
<dbReference type="Proteomes" id="UP000093962">
    <property type="component" value="Unassembled WGS sequence"/>
</dbReference>
<dbReference type="RefSeq" id="WP_064859272.1">
    <property type="nucleotide sequence ID" value="NZ_LZSF01000136.1"/>
</dbReference>
<comment type="caution">
    <text evidence="1">The sequence shown here is derived from an EMBL/GenBank/DDBJ whole genome shotgun (WGS) entry which is preliminary data.</text>
</comment>
<name>A0A1A0MNW8_MYCMU</name>
<gene>
    <name evidence="1" type="ORF">A5642_22095</name>
</gene>
<dbReference type="AlphaFoldDB" id="A0A1A0MNW8"/>